<sequence>MDYSNTKPARSRHYAPGAKPAHRALPPPFRVLRPCPTVLGATPPHPFACHQTFAFAPSPTAHLGLGRILGGGVMMPRVTAMSPQPPRVTPLPGW</sequence>
<keyword evidence="3" id="KW-1185">Reference proteome</keyword>
<protein>
    <submittedName>
        <fullName evidence="2">Uncharacterized protein</fullName>
    </submittedName>
</protein>
<dbReference type="Proteomes" id="UP000240883">
    <property type="component" value="Unassembled WGS sequence"/>
</dbReference>
<gene>
    <name evidence="2" type="ORF">BS50DRAFT_31760</name>
</gene>
<organism evidence="2 3">
    <name type="scientific">Corynespora cassiicola Philippines</name>
    <dbReference type="NCBI Taxonomy" id="1448308"/>
    <lineage>
        <taxon>Eukaryota</taxon>
        <taxon>Fungi</taxon>
        <taxon>Dikarya</taxon>
        <taxon>Ascomycota</taxon>
        <taxon>Pezizomycotina</taxon>
        <taxon>Dothideomycetes</taxon>
        <taxon>Pleosporomycetidae</taxon>
        <taxon>Pleosporales</taxon>
        <taxon>Corynesporascaceae</taxon>
        <taxon>Corynespora</taxon>
    </lineage>
</organism>
<feature type="region of interest" description="Disordered" evidence="1">
    <location>
        <begin position="1"/>
        <end position="26"/>
    </location>
</feature>
<dbReference type="AlphaFoldDB" id="A0A2T2PBL5"/>
<proteinExistence type="predicted"/>
<dbReference type="EMBL" id="KZ678128">
    <property type="protein sequence ID" value="PSN75051.1"/>
    <property type="molecule type" value="Genomic_DNA"/>
</dbReference>
<evidence type="ECO:0000256" key="1">
    <source>
        <dbReference type="SAM" id="MobiDB-lite"/>
    </source>
</evidence>
<name>A0A2T2PBL5_CORCC</name>
<accession>A0A2T2PBL5</accession>
<evidence type="ECO:0000313" key="2">
    <source>
        <dbReference type="EMBL" id="PSN75051.1"/>
    </source>
</evidence>
<reference evidence="2 3" key="1">
    <citation type="journal article" date="2018" name="Front. Microbiol.">
        <title>Genome-Wide Analysis of Corynespora cassiicola Leaf Fall Disease Putative Effectors.</title>
        <authorList>
            <person name="Lopez D."/>
            <person name="Ribeiro S."/>
            <person name="Label P."/>
            <person name="Fumanal B."/>
            <person name="Venisse J.S."/>
            <person name="Kohler A."/>
            <person name="de Oliveira R.R."/>
            <person name="Labutti K."/>
            <person name="Lipzen A."/>
            <person name="Lail K."/>
            <person name="Bauer D."/>
            <person name="Ohm R.A."/>
            <person name="Barry K.W."/>
            <person name="Spatafora J."/>
            <person name="Grigoriev I.V."/>
            <person name="Martin F.M."/>
            <person name="Pujade-Renaud V."/>
        </authorList>
    </citation>
    <scope>NUCLEOTIDE SEQUENCE [LARGE SCALE GENOMIC DNA]</scope>
    <source>
        <strain evidence="2 3">Philippines</strain>
    </source>
</reference>
<evidence type="ECO:0000313" key="3">
    <source>
        <dbReference type="Proteomes" id="UP000240883"/>
    </source>
</evidence>